<feature type="transmembrane region" description="Helical" evidence="6">
    <location>
        <begin position="242"/>
        <end position="262"/>
    </location>
</feature>
<feature type="transmembrane region" description="Helical" evidence="6">
    <location>
        <begin position="347"/>
        <end position="366"/>
    </location>
</feature>
<dbReference type="RefSeq" id="WP_142527449.1">
    <property type="nucleotide sequence ID" value="NZ_CBCSJO010000004.1"/>
</dbReference>
<keyword evidence="4 6" id="KW-1133">Transmembrane helix</keyword>
<keyword evidence="8" id="KW-1185">Reference proteome</keyword>
<evidence type="ECO:0000256" key="6">
    <source>
        <dbReference type="SAM" id="Phobius"/>
    </source>
</evidence>
<dbReference type="PANTHER" id="PTHR30250:SF11">
    <property type="entry name" value="O-ANTIGEN TRANSPORTER-RELATED"/>
    <property type="match status" value="1"/>
</dbReference>
<name>A0A521C7Y4_9SPHI</name>
<evidence type="ECO:0000256" key="5">
    <source>
        <dbReference type="ARBA" id="ARBA00023136"/>
    </source>
</evidence>
<protein>
    <submittedName>
        <fullName evidence="7">Membrane protein involved in the export of O-antigen and teichoic acid</fullName>
    </submittedName>
</protein>
<organism evidence="7 8">
    <name type="scientific">Pedobacter westerhofensis</name>
    <dbReference type="NCBI Taxonomy" id="425512"/>
    <lineage>
        <taxon>Bacteria</taxon>
        <taxon>Pseudomonadati</taxon>
        <taxon>Bacteroidota</taxon>
        <taxon>Sphingobacteriia</taxon>
        <taxon>Sphingobacteriales</taxon>
        <taxon>Sphingobacteriaceae</taxon>
        <taxon>Pedobacter</taxon>
    </lineage>
</organism>
<sequence>MKSLLYKLHANPKYARAFEWGKLVSVTGSAQMLVQGIALISGIFIIRLLPTDEYALYTLANTMLGTISLLADGGISTGTLATGGKVWQDPVALGKVVVTGMEMRKKFAIASLAISLPILFYLLISHGATWMSSTLIAVSLIPAFYAALSDNLLEIPLKLNQDITPLQKNQVAANIARILMLVASLFFLPFTFIAILANGLPRIWANIKLRKVGERFADYSQGSDPEVKREILKMVKRTMPSAIYFCVSSQITIWLISIYGNTASIAKIGALGRLAVVLTIFTTLFSTLVVPRFARLSDDPKVLLSRFIQIVLLLFGMSALICGFVYLFPSQVLYILGKNYGDLHEEILLITISGCIGMVGGITYSLSVARGWILPPAVHISVSILAQALLIYFMDLSDTTNVLMFSIINVGIGLIMSSFYFFYRVLKHNS</sequence>
<evidence type="ECO:0000256" key="4">
    <source>
        <dbReference type="ARBA" id="ARBA00022989"/>
    </source>
</evidence>
<comment type="subcellular location">
    <subcellularLocation>
        <location evidence="1">Cell membrane</location>
        <topology evidence="1">Multi-pass membrane protein</topology>
    </subcellularLocation>
</comment>
<keyword evidence="5 6" id="KW-0472">Membrane</keyword>
<feature type="transmembrane region" description="Helical" evidence="6">
    <location>
        <begin position="107"/>
        <end position="124"/>
    </location>
</feature>
<dbReference type="EMBL" id="FXTN01000003">
    <property type="protein sequence ID" value="SMO54820.1"/>
    <property type="molecule type" value="Genomic_DNA"/>
</dbReference>
<evidence type="ECO:0000256" key="2">
    <source>
        <dbReference type="ARBA" id="ARBA00022475"/>
    </source>
</evidence>
<keyword evidence="3 6" id="KW-0812">Transmembrane</keyword>
<evidence type="ECO:0000256" key="3">
    <source>
        <dbReference type="ARBA" id="ARBA00022692"/>
    </source>
</evidence>
<feature type="transmembrane region" description="Helical" evidence="6">
    <location>
        <begin position="306"/>
        <end position="327"/>
    </location>
</feature>
<proteinExistence type="predicted"/>
<dbReference type="InterPro" id="IPR050833">
    <property type="entry name" value="Poly_Biosynth_Transport"/>
</dbReference>
<feature type="transmembrane region" description="Helical" evidence="6">
    <location>
        <begin position="178"/>
        <end position="200"/>
    </location>
</feature>
<dbReference type="GO" id="GO:0005886">
    <property type="term" value="C:plasma membrane"/>
    <property type="evidence" value="ECO:0007669"/>
    <property type="project" value="UniProtKB-SubCell"/>
</dbReference>
<dbReference type="OrthoDB" id="846354at2"/>
<feature type="transmembrane region" description="Helical" evidence="6">
    <location>
        <begin position="274"/>
        <end position="294"/>
    </location>
</feature>
<gene>
    <name evidence="7" type="ORF">SAMN06265348_103252</name>
</gene>
<dbReference type="Proteomes" id="UP000320300">
    <property type="component" value="Unassembled WGS sequence"/>
</dbReference>
<evidence type="ECO:0000256" key="1">
    <source>
        <dbReference type="ARBA" id="ARBA00004651"/>
    </source>
</evidence>
<reference evidence="7 8" key="1">
    <citation type="submission" date="2017-05" db="EMBL/GenBank/DDBJ databases">
        <authorList>
            <person name="Varghese N."/>
            <person name="Submissions S."/>
        </authorList>
    </citation>
    <scope>NUCLEOTIDE SEQUENCE [LARGE SCALE GENOMIC DNA]</scope>
    <source>
        <strain evidence="7 8">DSM 19036</strain>
    </source>
</reference>
<feature type="transmembrane region" description="Helical" evidence="6">
    <location>
        <begin position="402"/>
        <end position="423"/>
    </location>
</feature>
<feature type="transmembrane region" description="Helical" evidence="6">
    <location>
        <begin position="372"/>
        <end position="393"/>
    </location>
</feature>
<accession>A0A521C7Y4</accession>
<evidence type="ECO:0000313" key="7">
    <source>
        <dbReference type="EMBL" id="SMO54820.1"/>
    </source>
</evidence>
<feature type="transmembrane region" description="Helical" evidence="6">
    <location>
        <begin position="20"/>
        <end position="48"/>
    </location>
</feature>
<dbReference type="PANTHER" id="PTHR30250">
    <property type="entry name" value="PST FAMILY PREDICTED COLANIC ACID TRANSPORTER"/>
    <property type="match status" value="1"/>
</dbReference>
<evidence type="ECO:0000313" key="8">
    <source>
        <dbReference type="Proteomes" id="UP000320300"/>
    </source>
</evidence>
<dbReference type="AlphaFoldDB" id="A0A521C7Y4"/>
<keyword evidence="2" id="KW-1003">Cell membrane</keyword>